<proteinExistence type="predicted"/>
<reference evidence="1 2" key="1">
    <citation type="submission" date="2020-02" db="EMBL/GenBank/DDBJ databases">
        <title>Comparative genomics of the hypocrealean fungal genus Beauvera.</title>
        <authorList>
            <person name="Showalter D.N."/>
            <person name="Bushley K.E."/>
            <person name="Rehner S.A."/>
        </authorList>
    </citation>
    <scope>NUCLEOTIDE SEQUENCE [LARGE SCALE GENOMIC DNA]</scope>
    <source>
        <strain evidence="1 2">ARSEF4384</strain>
    </source>
</reference>
<protein>
    <submittedName>
        <fullName evidence="1">Uncharacterized protein</fullName>
    </submittedName>
</protein>
<evidence type="ECO:0000313" key="2">
    <source>
        <dbReference type="Proteomes" id="UP001397290"/>
    </source>
</evidence>
<gene>
    <name evidence="1" type="ORF">G3M48_007426</name>
</gene>
<dbReference type="Proteomes" id="UP001397290">
    <property type="component" value="Unassembled WGS sequence"/>
</dbReference>
<dbReference type="EMBL" id="JAAHCF010000053">
    <property type="protein sequence ID" value="KAK8149338.1"/>
    <property type="molecule type" value="Genomic_DNA"/>
</dbReference>
<accession>A0AAW0S4Y5</accession>
<evidence type="ECO:0000313" key="1">
    <source>
        <dbReference type="EMBL" id="KAK8149338.1"/>
    </source>
</evidence>
<name>A0AAW0S4Y5_9HYPO</name>
<sequence>MVAHRLASWVADFCKVVWELGQPGLVASLLLSPTLYFSFAARRPRTPFDGRSWAVCRPGAFNEQGPLATQDPAASADAYKVSENLVLCGFL</sequence>
<keyword evidence="2" id="KW-1185">Reference proteome</keyword>
<comment type="caution">
    <text evidence="1">The sequence shown here is derived from an EMBL/GenBank/DDBJ whole genome shotgun (WGS) entry which is preliminary data.</text>
</comment>
<dbReference type="AlphaFoldDB" id="A0AAW0S4Y5"/>
<organism evidence="1 2">
    <name type="scientific">Beauveria asiatica</name>
    <dbReference type="NCBI Taxonomy" id="1069075"/>
    <lineage>
        <taxon>Eukaryota</taxon>
        <taxon>Fungi</taxon>
        <taxon>Dikarya</taxon>
        <taxon>Ascomycota</taxon>
        <taxon>Pezizomycotina</taxon>
        <taxon>Sordariomycetes</taxon>
        <taxon>Hypocreomycetidae</taxon>
        <taxon>Hypocreales</taxon>
        <taxon>Cordycipitaceae</taxon>
        <taxon>Beauveria</taxon>
    </lineage>
</organism>